<dbReference type="AlphaFoldDB" id="A0A6L8WDL4"/>
<feature type="site" description="Discriminates between blocked and unblocked aminoacyl-tRNA" evidence="7">
    <location>
        <position position="9"/>
    </location>
</feature>
<dbReference type="InterPro" id="IPR018171">
    <property type="entry name" value="Pept_tRNA_hydro_CS"/>
</dbReference>
<feature type="binding site" evidence="7">
    <location>
        <position position="66"/>
    </location>
    <ligand>
        <name>tRNA</name>
        <dbReference type="ChEBI" id="CHEBI:17843"/>
    </ligand>
</feature>
<comment type="function">
    <text evidence="7">Hydrolyzes ribosome-free peptidyl-tRNAs (with 1 or more amino acids incorporated), which drop off the ribosome during protein synthesis, or as a result of ribosome stalling.</text>
</comment>
<evidence type="ECO:0000256" key="6">
    <source>
        <dbReference type="ARBA" id="ARBA00050038"/>
    </source>
</evidence>
<feature type="binding site" evidence="7">
    <location>
        <position position="14"/>
    </location>
    <ligand>
        <name>tRNA</name>
        <dbReference type="ChEBI" id="CHEBI:17843"/>
    </ligand>
</feature>
<evidence type="ECO:0000313" key="11">
    <source>
        <dbReference type="Proteomes" id="UP000476030"/>
    </source>
</evidence>
<feature type="binding site" evidence="7">
    <location>
        <position position="112"/>
    </location>
    <ligand>
        <name>tRNA</name>
        <dbReference type="ChEBI" id="CHEBI:17843"/>
    </ligand>
</feature>
<organism evidence="10 11">
    <name type="scientific">Sneathiella litorea</name>
    <dbReference type="NCBI Taxonomy" id="2606216"/>
    <lineage>
        <taxon>Bacteria</taxon>
        <taxon>Pseudomonadati</taxon>
        <taxon>Pseudomonadota</taxon>
        <taxon>Alphaproteobacteria</taxon>
        <taxon>Sneathiellales</taxon>
        <taxon>Sneathiellaceae</taxon>
        <taxon>Sneathiella</taxon>
    </lineage>
</organism>
<dbReference type="Gene3D" id="3.40.50.1470">
    <property type="entry name" value="Peptidyl-tRNA hydrolase"/>
    <property type="match status" value="1"/>
</dbReference>
<sequence>MILLVGLGNPGKGYAGNRHNFGYMAVDEIVRRHSFMPERVRFQGLAAEGNIGGTKVLALKPTTYMNLSGQSVGEAARFYKIPLENIIVFHDELDLPLGKVRVKTGGGHGGNNGIRSITDHIGADFCRVRLGVGHPGEKHLVSGHVLKDFAKAEMPAVEKIIESIARHTELIVTGDTSSFMNKIALDIAPPKEKRAEKKEGN</sequence>
<dbReference type="CDD" id="cd00462">
    <property type="entry name" value="PTH"/>
    <property type="match status" value="1"/>
</dbReference>
<dbReference type="EMBL" id="WTUW01000009">
    <property type="protein sequence ID" value="MZR32462.1"/>
    <property type="molecule type" value="Genomic_DNA"/>
</dbReference>
<comment type="similarity">
    <text evidence="5 7 9">Belongs to the PTH family.</text>
</comment>
<comment type="function">
    <text evidence="7">Catalyzes the release of premature peptidyl moieties from peptidyl-tRNA molecules trapped in stalled 50S ribosomal subunits, and thus maintains levels of free tRNAs and 50S ribosomes.</text>
</comment>
<evidence type="ECO:0000313" key="10">
    <source>
        <dbReference type="EMBL" id="MZR32462.1"/>
    </source>
</evidence>
<evidence type="ECO:0000256" key="8">
    <source>
        <dbReference type="RuleBase" id="RU000673"/>
    </source>
</evidence>
<dbReference type="InterPro" id="IPR036416">
    <property type="entry name" value="Pept_tRNA_hydro_sf"/>
</dbReference>
<proteinExistence type="inferred from homology"/>
<evidence type="ECO:0000256" key="7">
    <source>
        <dbReference type="HAMAP-Rule" id="MF_00083"/>
    </source>
</evidence>
<dbReference type="SUPFAM" id="SSF53178">
    <property type="entry name" value="Peptidyl-tRNA hydrolase-like"/>
    <property type="match status" value="1"/>
</dbReference>
<dbReference type="PANTHER" id="PTHR17224:SF1">
    <property type="entry name" value="PEPTIDYL-TRNA HYDROLASE"/>
    <property type="match status" value="1"/>
</dbReference>
<keyword evidence="11" id="KW-1185">Reference proteome</keyword>
<dbReference type="GO" id="GO:0004045">
    <property type="term" value="F:peptidyl-tRNA hydrolase activity"/>
    <property type="evidence" value="ECO:0007669"/>
    <property type="project" value="UniProtKB-UniRule"/>
</dbReference>
<evidence type="ECO:0000256" key="9">
    <source>
        <dbReference type="RuleBase" id="RU004320"/>
    </source>
</evidence>
<reference evidence="10 11" key="1">
    <citation type="submission" date="2019-12" db="EMBL/GenBank/DDBJ databases">
        <title>Snethiella sp. nov. sp. isolated from sea sand.</title>
        <authorList>
            <person name="Kim J."/>
            <person name="Jeong S.E."/>
            <person name="Jung H.S."/>
            <person name="Jeon C.O."/>
        </authorList>
    </citation>
    <scope>NUCLEOTIDE SEQUENCE [LARGE SCALE GENOMIC DNA]</scope>
    <source>
        <strain evidence="10 11">DP05</strain>
    </source>
</reference>
<comment type="subcellular location">
    <subcellularLocation>
        <location evidence="7">Cytoplasm</location>
    </subcellularLocation>
</comment>
<dbReference type="GO" id="GO:0072344">
    <property type="term" value="P:rescue of stalled ribosome"/>
    <property type="evidence" value="ECO:0007669"/>
    <property type="project" value="UniProtKB-UniRule"/>
</dbReference>
<keyword evidence="2 7" id="KW-0820">tRNA-binding</keyword>
<feature type="site" description="Stabilizes the basic form of H active site to accept a proton" evidence="7">
    <location>
        <position position="91"/>
    </location>
</feature>
<dbReference type="HAMAP" id="MF_00083">
    <property type="entry name" value="Pept_tRNA_hydro_bact"/>
    <property type="match status" value="1"/>
</dbReference>
<evidence type="ECO:0000256" key="5">
    <source>
        <dbReference type="ARBA" id="ARBA00038063"/>
    </source>
</evidence>
<accession>A0A6L8WDL4</accession>
<name>A0A6L8WDL4_9PROT</name>
<dbReference type="PANTHER" id="PTHR17224">
    <property type="entry name" value="PEPTIDYL-TRNA HYDROLASE"/>
    <property type="match status" value="1"/>
</dbReference>
<gene>
    <name evidence="7" type="primary">pth</name>
    <name evidence="10" type="ORF">GQE98_17615</name>
</gene>
<keyword evidence="3 7" id="KW-0378">Hydrolase</keyword>
<dbReference type="GO" id="GO:0006515">
    <property type="term" value="P:protein quality control for misfolded or incompletely synthesized proteins"/>
    <property type="evidence" value="ECO:0007669"/>
    <property type="project" value="UniProtKB-UniRule"/>
</dbReference>
<evidence type="ECO:0000256" key="1">
    <source>
        <dbReference type="ARBA" id="ARBA00013260"/>
    </source>
</evidence>
<keyword evidence="7" id="KW-0963">Cytoplasm</keyword>
<dbReference type="InterPro" id="IPR001328">
    <property type="entry name" value="Pept_tRNA_hydro"/>
</dbReference>
<dbReference type="Pfam" id="PF01195">
    <property type="entry name" value="Pept_tRNA_hydro"/>
    <property type="match status" value="1"/>
</dbReference>
<comment type="subunit">
    <text evidence="7">Monomer.</text>
</comment>
<dbReference type="NCBIfam" id="TIGR00447">
    <property type="entry name" value="pth"/>
    <property type="match status" value="1"/>
</dbReference>
<dbReference type="GO" id="GO:0005737">
    <property type="term" value="C:cytoplasm"/>
    <property type="evidence" value="ECO:0007669"/>
    <property type="project" value="UniProtKB-SubCell"/>
</dbReference>
<dbReference type="Proteomes" id="UP000476030">
    <property type="component" value="Unassembled WGS sequence"/>
</dbReference>
<comment type="catalytic activity">
    <reaction evidence="7 8">
        <text>an N-acyl-L-alpha-aminoacyl-tRNA + H2O = an N-acyl-L-amino acid + a tRNA + H(+)</text>
        <dbReference type="Rhea" id="RHEA:54448"/>
        <dbReference type="Rhea" id="RHEA-COMP:10123"/>
        <dbReference type="Rhea" id="RHEA-COMP:13883"/>
        <dbReference type="ChEBI" id="CHEBI:15377"/>
        <dbReference type="ChEBI" id="CHEBI:15378"/>
        <dbReference type="ChEBI" id="CHEBI:59874"/>
        <dbReference type="ChEBI" id="CHEBI:78442"/>
        <dbReference type="ChEBI" id="CHEBI:138191"/>
        <dbReference type="EC" id="3.1.1.29"/>
    </reaction>
</comment>
<dbReference type="GO" id="GO:0000049">
    <property type="term" value="F:tRNA binding"/>
    <property type="evidence" value="ECO:0007669"/>
    <property type="project" value="UniProtKB-UniRule"/>
</dbReference>
<feature type="binding site" evidence="7">
    <location>
        <position position="64"/>
    </location>
    <ligand>
        <name>tRNA</name>
        <dbReference type="ChEBI" id="CHEBI:17843"/>
    </ligand>
</feature>
<feature type="active site" description="Proton acceptor" evidence="7">
    <location>
        <position position="19"/>
    </location>
</feature>
<dbReference type="EC" id="3.1.1.29" evidence="1 7"/>
<evidence type="ECO:0000256" key="3">
    <source>
        <dbReference type="ARBA" id="ARBA00022801"/>
    </source>
</evidence>
<comment type="caution">
    <text evidence="10">The sequence shown here is derived from an EMBL/GenBank/DDBJ whole genome shotgun (WGS) entry which is preliminary data.</text>
</comment>
<dbReference type="FunFam" id="3.40.50.1470:FF:000001">
    <property type="entry name" value="Peptidyl-tRNA hydrolase"/>
    <property type="match status" value="1"/>
</dbReference>
<evidence type="ECO:0000256" key="4">
    <source>
        <dbReference type="ARBA" id="ARBA00022884"/>
    </source>
</evidence>
<keyword evidence="4 7" id="KW-0694">RNA-binding</keyword>
<protein>
    <recommendedName>
        <fullName evidence="6 7">Peptidyl-tRNA hydrolase</fullName>
        <shortName evidence="7">Pth</shortName>
        <ecNumber evidence="1 7">3.1.1.29</ecNumber>
    </recommendedName>
</protein>
<dbReference type="PROSITE" id="PS01195">
    <property type="entry name" value="PEPT_TRNA_HYDROL_1"/>
    <property type="match status" value="1"/>
</dbReference>
<evidence type="ECO:0000256" key="2">
    <source>
        <dbReference type="ARBA" id="ARBA00022555"/>
    </source>
</evidence>